<protein>
    <recommendedName>
        <fullName evidence="1">YprB ribonuclease H-like domain-containing protein</fullName>
    </recommendedName>
</protein>
<dbReference type="GO" id="GO:0003676">
    <property type="term" value="F:nucleic acid binding"/>
    <property type="evidence" value="ECO:0007669"/>
    <property type="project" value="InterPro"/>
</dbReference>
<dbReference type="InterPro" id="IPR036397">
    <property type="entry name" value="RNaseH_sf"/>
</dbReference>
<organism evidence="2 3">
    <name type="scientific">Candidatus Woesebacteria bacterium GWA1_41_8</name>
    <dbReference type="NCBI Taxonomy" id="1802471"/>
    <lineage>
        <taxon>Bacteria</taxon>
        <taxon>Candidatus Woeseibacteriota</taxon>
    </lineage>
</organism>
<evidence type="ECO:0000313" key="2">
    <source>
        <dbReference type="EMBL" id="OGM03168.1"/>
    </source>
</evidence>
<evidence type="ECO:0000259" key="1">
    <source>
        <dbReference type="Pfam" id="PF13482"/>
    </source>
</evidence>
<dbReference type="SUPFAM" id="SSF53098">
    <property type="entry name" value="Ribonuclease H-like"/>
    <property type="match status" value="1"/>
</dbReference>
<feature type="domain" description="YprB ribonuclease H-like" evidence="1">
    <location>
        <begin position="14"/>
        <end position="174"/>
    </location>
</feature>
<gene>
    <name evidence="2" type="ORF">A2115_00005</name>
</gene>
<name>A0A1F7WM29_9BACT</name>
<dbReference type="InterPro" id="IPR038720">
    <property type="entry name" value="YprB_RNase_H-like_dom"/>
</dbReference>
<proteinExistence type="predicted"/>
<reference evidence="2 3" key="1">
    <citation type="journal article" date="2016" name="Nat. Commun.">
        <title>Thousands of microbial genomes shed light on interconnected biogeochemical processes in an aquifer system.</title>
        <authorList>
            <person name="Anantharaman K."/>
            <person name="Brown C.T."/>
            <person name="Hug L.A."/>
            <person name="Sharon I."/>
            <person name="Castelle C.J."/>
            <person name="Probst A.J."/>
            <person name="Thomas B.C."/>
            <person name="Singh A."/>
            <person name="Wilkins M.J."/>
            <person name="Karaoz U."/>
            <person name="Brodie E.L."/>
            <person name="Williams K.H."/>
            <person name="Hubbard S.S."/>
            <person name="Banfield J.F."/>
        </authorList>
    </citation>
    <scope>NUCLEOTIDE SEQUENCE [LARGE SCALE GENOMIC DNA]</scope>
</reference>
<dbReference type="AlphaFoldDB" id="A0A1F7WM29"/>
<accession>A0A1F7WM29</accession>
<sequence>MKSEVIFDVETKKLFSDIEGSDPGDLGVSVVSVYSRHIDESLEEVESRKIPSEIEGKMQSFWEKDFDNMWSIFQSADRIIGYNSIHFDVPALKPYAPSYFAKLPHFDIMAEVKNVFGRRLPLDAIAKETLDREKTDTGLDAVYYWQKHDKESLEKLQKYCEADVLITRDVYDYALKNGKLLFKDKWNTLREVELDFSYKEEEKSQIGLF</sequence>
<dbReference type="Pfam" id="PF13482">
    <property type="entry name" value="RNase_H_2"/>
    <property type="match status" value="1"/>
</dbReference>
<comment type="caution">
    <text evidence="2">The sequence shown here is derived from an EMBL/GenBank/DDBJ whole genome shotgun (WGS) entry which is preliminary data.</text>
</comment>
<dbReference type="Proteomes" id="UP000176198">
    <property type="component" value="Unassembled WGS sequence"/>
</dbReference>
<dbReference type="STRING" id="1802471.A2115_00005"/>
<dbReference type="EMBL" id="MGFJ01000004">
    <property type="protein sequence ID" value="OGM03168.1"/>
    <property type="molecule type" value="Genomic_DNA"/>
</dbReference>
<evidence type="ECO:0000313" key="3">
    <source>
        <dbReference type="Proteomes" id="UP000176198"/>
    </source>
</evidence>
<dbReference type="InterPro" id="IPR012337">
    <property type="entry name" value="RNaseH-like_sf"/>
</dbReference>
<dbReference type="Gene3D" id="3.30.420.10">
    <property type="entry name" value="Ribonuclease H-like superfamily/Ribonuclease H"/>
    <property type="match status" value="1"/>
</dbReference>